<evidence type="ECO:0000313" key="3">
    <source>
        <dbReference type="EMBL" id="CAG9822218.1"/>
    </source>
</evidence>
<proteinExistence type="predicted"/>
<sequence length="507" mass="57592">MRSERVLHHYHECAGCQQVAMGPEELPQAPPPYLEVRPQPDQGNPSVAPPAAVTPAGNDLPAPELPQAAPLPLRQLVVPPPRPRRRRQNLAQERWVCQAGPQLKVTIKRRQPDDTVHWGDFKVSHLRTPVHSKLKRTICKDIKTTQLPTEKDIFAATNEPEPSTSASWSAKRRPITSGLASSDISKKYIMLADFENTISKTRVGTMEPVRKRWQNLIDRFVRAYRDYNKKPPSGSAGGSKKTVEFVYFHQMIWLAPFLRKRKLTTSVETTESENIQEAVEETEELINSVEDCMRAWKNLRYRFVKEKNRRPSGSGASDTNWPYFQAMLFYSKFTKPRKTYTSTTKRHASREPLLENLERPSTSTRPSSSTSNQSLWSSITIESITSPELVESPCDAASPTERENVPSCLQTPSRSNREESVETITPTASSGGNRKRKKKEKDEQVESLLNMAKTIATSIESRPTRQKNANSTFVDYVYEELERLTEANAKKQRKQILSILFNDDDSD</sequence>
<feature type="compositionally biased region" description="Polar residues" evidence="1">
    <location>
        <begin position="422"/>
        <end position="432"/>
    </location>
</feature>
<feature type="region of interest" description="Disordered" evidence="1">
    <location>
        <begin position="22"/>
        <end position="91"/>
    </location>
</feature>
<dbReference type="OrthoDB" id="8195830at2759"/>
<dbReference type="GO" id="GO:0005634">
    <property type="term" value="C:nucleus"/>
    <property type="evidence" value="ECO:0007669"/>
    <property type="project" value="TreeGrafter"/>
</dbReference>
<dbReference type="EMBL" id="OU896711">
    <property type="protein sequence ID" value="CAG9822218.1"/>
    <property type="molecule type" value="Genomic_DNA"/>
</dbReference>
<feature type="domain" description="MADF" evidence="2">
    <location>
        <begin position="241"/>
        <end position="335"/>
    </location>
</feature>
<protein>
    <recommendedName>
        <fullName evidence="2">MADF domain-containing protein</fullName>
    </recommendedName>
</protein>
<keyword evidence="4" id="KW-1185">Reference proteome</keyword>
<accession>A0A9N9SJQ7</accession>
<feature type="compositionally biased region" description="Low complexity" evidence="1">
    <location>
        <begin position="45"/>
        <end position="77"/>
    </location>
</feature>
<evidence type="ECO:0000259" key="2">
    <source>
        <dbReference type="PROSITE" id="PS51029"/>
    </source>
</evidence>
<organism evidence="3 4">
    <name type="scientific">Phaedon cochleariae</name>
    <name type="common">Mustard beetle</name>
    <dbReference type="NCBI Taxonomy" id="80249"/>
    <lineage>
        <taxon>Eukaryota</taxon>
        <taxon>Metazoa</taxon>
        <taxon>Ecdysozoa</taxon>
        <taxon>Arthropoda</taxon>
        <taxon>Hexapoda</taxon>
        <taxon>Insecta</taxon>
        <taxon>Pterygota</taxon>
        <taxon>Neoptera</taxon>
        <taxon>Endopterygota</taxon>
        <taxon>Coleoptera</taxon>
        <taxon>Polyphaga</taxon>
        <taxon>Cucujiformia</taxon>
        <taxon>Chrysomeloidea</taxon>
        <taxon>Chrysomelidae</taxon>
        <taxon>Chrysomelinae</taxon>
        <taxon>Chrysomelini</taxon>
        <taxon>Phaedon</taxon>
    </lineage>
</organism>
<gene>
    <name evidence="3" type="ORF">PHAECO_LOCUS9139</name>
</gene>
<dbReference type="Proteomes" id="UP001153737">
    <property type="component" value="Chromosome 5"/>
</dbReference>
<reference evidence="3" key="2">
    <citation type="submission" date="2022-10" db="EMBL/GenBank/DDBJ databases">
        <authorList>
            <consortium name="ENA_rothamsted_submissions"/>
            <consortium name="culmorum"/>
            <person name="King R."/>
        </authorList>
    </citation>
    <scope>NUCLEOTIDE SEQUENCE</scope>
</reference>
<dbReference type="PANTHER" id="PTHR12243">
    <property type="entry name" value="MADF DOMAIN TRANSCRIPTION FACTOR"/>
    <property type="match status" value="1"/>
</dbReference>
<dbReference type="PANTHER" id="PTHR12243:SF60">
    <property type="entry name" value="SI:CH211-15D5.12-RELATED"/>
    <property type="match status" value="1"/>
</dbReference>
<reference evidence="3" key="1">
    <citation type="submission" date="2022-01" db="EMBL/GenBank/DDBJ databases">
        <authorList>
            <person name="King R."/>
        </authorList>
    </citation>
    <scope>NUCLEOTIDE SEQUENCE</scope>
</reference>
<dbReference type="Pfam" id="PF10545">
    <property type="entry name" value="MADF_DNA_bdg"/>
    <property type="match status" value="1"/>
</dbReference>
<dbReference type="InterPro" id="IPR039353">
    <property type="entry name" value="TF_Adf1"/>
</dbReference>
<dbReference type="AlphaFoldDB" id="A0A9N9SJQ7"/>
<feature type="compositionally biased region" description="Basic and acidic residues" evidence="1">
    <location>
        <begin position="349"/>
        <end position="358"/>
    </location>
</feature>
<feature type="region of interest" description="Disordered" evidence="1">
    <location>
        <begin position="340"/>
        <end position="445"/>
    </location>
</feature>
<dbReference type="PROSITE" id="PS51029">
    <property type="entry name" value="MADF"/>
    <property type="match status" value="1"/>
</dbReference>
<dbReference type="SMART" id="SM00595">
    <property type="entry name" value="MADF"/>
    <property type="match status" value="1"/>
</dbReference>
<evidence type="ECO:0000313" key="4">
    <source>
        <dbReference type="Proteomes" id="UP001153737"/>
    </source>
</evidence>
<name>A0A9N9SJQ7_PHACE</name>
<dbReference type="GO" id="GO:0005667">
    <property type="term" value="C:transcription regulator complex"/>
    <property type="evidence" value="ECO:0007669"/>
    <property type="project" value="TreeGrafter"/>
</dbReference>
<feature type="compositionally biased region" description="Low complexity" evidence="1">
    <location>
        <begin position="359"/>
        <end position="386"/>
    </location>
</feature>
<dbReference type="GO" id="GO:0006357">
    <property type="term" value="P:regulation of transcription by RNA polymerase II"/>
    <property type="evidence" value="ECO:0007669"/>
    <property type="project" value="TreeGrafter"/>
</dbReference>
<dbReference type="InterPro" id="IPR006578">
    <property type="entry name" value="MADF-dom"/>
</dbReference>
<evidence type="ECO:0000256" key="1">
    <source>
        <dbReference type="SAM" id="MobiDB-lite"/>
    </source>
</evidence>